<gene>
    <name evidence="1" type="ORF">GOP47_0002942</name>
</gene>
<keyword evidence="2" id="KW-1185">Reference proteome</keyword>
<evidence type="ECO:0000313" key="1">
    <source>
        <dbReference type="EMBL" id="KAI5083199.1"/>
    </source>
</evidence>
<sequence length="80" mass="9276">MDEEFTAPKVYLCFAELVWTLSHRRIHVVHRKTFMESDQWHGSCATASCVTHEADKSKDVYRCSQLQREAFQVLACPTTL</sequence>
<organism evidence="1 2">
    <name type="scientific">Adiantum capillus-veneris</name>
    <name type="common">Maidenhair fern</name>
    <dbReference type="NCBI Taxonomy" id="13818"/>
    <lineage>
        <taxon>Eukaryota</taxon>
        <taxon>Viridiplantae</taxon>
        <taxon>Streptophyta</taxon>
        <taxon>Embryophyta</taxon>
        <taxon>Tracheophyta</taxon>
        <taxon>Polypodiopsida</taxon>
        <taxon>Polypodiidae</taxon>
        <taxon>Polypodiales</taxon>
        <taxon>Pteridineae</taxon>
        <taxon>Pteridaceae</taxon>
        <taxon>Vittarioideae</taxon>
        <taxon>Adiantum</taxon>
    </lineage>
</organism>
<comment type="caution">
    <text evidence="1">The sequence shown here is derived from an EMBL/GenBank/DDBJ whole genome shotgun (WGS) entry which is preliminary data.</text>
</comment>
<dbReference type="Proteomes" id="UP000886520">
    <property type="component" value="Chromosome 3"/>
</dbReference>
<reference evidence="1" key="1">
    <citation type="submission" date="2021-01" db="EMBL/GenBank/DDBJ databases">
        <title>Adiantum capillus-veneris genome.</title>
        <authorList>
            <person name="Fang Y."/>
            <person name="Liao Q."/>
        </authorList>
    </citation>
    <scope>NUCLEOTIDE SEQUENCE</scope>
    <source>
        <strain evidence="1">H3</strain>
        <tissue evidence="1">Leaf</tissue>
    </source>
</reference>
<evidence type="ECO:0000313" key="2">
    <source>
        <dbReference type="Proteomes" id="UP000886520"/>
    </source>
</evidence>
<accession>A0A9D4ZPM4</accession>
<dbReference type="EMBL" id="JABFUD020000002">
    <property type="protein sequence ID" value="KAI5083199.1"/>
    <property type="molecule type" value="Genomic_DNA"/>
</dbReference>
<name>A0A9D4ZPM4_ADICA</name>
<dbReference type="AlphaFoldDB" id="A0A9D4ZPM4"/>
<protein>
    <submittedName>
        <fullName evidence="1">Uncharacterized protein</fullName>
    </submittedName>
</protein>
<proteinExistence type="predicted"/>